<name>H3BEV3_LATCH</name>
<organism evidence="4 5">
    <name type="scientific">Latimeria chalumnae</name>
    <name type="common">Coelacanth</name>
    <dbReference type="NCBI Taxonomy" id="7897"/>
    <lineage>
        <taxon>Eukaryota</taxon>
        <taxon>Metazoa</taxon>
        <taxon>Chordata</taxon>
        <taxon>Craniata</taxon>
        <taxon>Vertebrata</taxon>
        <taxon>Euteleostomi</taxon>
        <taxon>Coelacanthiformes</taxon>
        <taxon>Coelacanthidae</taxon>
        <taxon>Latimeria</taxon>
    </lineage>
</organism>
<keyword evidence="2" id="KW-0472">Membrane</keyword>
<protein>
    <recommendedName>
        <fullName evidence="3">Distal membrane-arm assembly complex protein 1-like domain-containing protein</fullName>
    </recommendedName>
</protein>
<keyword evidence="2" id="KW-1133">Transmembrane helix</keyword>
<accession>H3BEV3</accession>
<evidence type="ECO:0000313" key="5">
    <source>
        <dbReference type="Proteomes" id="UP000008672"/>
    </source>
</evidence>
<reference evidence="5" key="1">
    <citation type="submission" date="2011-08" db="EMBL/GenBank/DDBJ databases">
        <title>The draft genome of Latimeria chalumnae.</title>
        <authorList>
            <person name="Di Palma F."/>
            <person name="Alfoldi J."/>
            <person name="Johnson J."/>
            <person name="Berlin A."/>
            <person name="Gnerre S."/>
            <person name="Jaffe D."/>
            <person name="MacCallum I."/>
            <person name="Young S."/>
            <person name="Walker B.J."/>
            <person name="Lander E."/>
            <person name="Lindblad-Toh K."/>
        </authorList>
    </citation>
    <scope>NUCLEOTIDE SEQUENCE [LARGE SCALE GENOMIC DNA]</scope>
    <source>
        <strain evidence="5">Wild caught</strain>
    </source>
</reference>
<feature type="region of interest" description="Disordered" evidence="1">
    <location>
        <begin position="1"/>
        <end position="25"/>
    </location>
</feature>
<dbReference type="InterPro" id="IPR053117">
    <property type="entry name" value="DMAC_Protein"/>
</dbReference>
<dbReference type="GeneTree" id="ENSGT01010000222658"/>
<proteinExistence type="predicted"/>
<dbReference type="Ensembl" id="ENSLACT00000020564.1">
    <property type="protein sequence ID" value="ENSLACP00000020424.1"/>
    <property type="gene ID" value="ENSLACG00000017951.1"/>
</dbReference>
<evidence type="ECO:0000313" key="4">
    <source>
        <dbReference type="Ensembl" id="ENSLACP00000020424.1"/>
    </source>
</evidence>
<evidence type="ECO:0000256" key="2">
    <source>
        <dbReference type="SAM" id="Phobius"/>
    </source>
</evidence>
<dbReference type="STRING" id="7897.ENSLACP00000020424"/>
<feature type="transmembrane region" description="Helical" evidence="2">
    <location>
        <begin position="35"/>
        <end position="56"/>
    </location>
</feature>
<dbReference type="InterPro" id="IPR028036">
    <property type="entry name" value="DMAC1-like_dom"/>
</dbReference>
<feature type="domain" description="Distal membrane-arm assembly complex protein 1-like" evidence="3">
    <location>
        <begin position="33"/>
        <end position="79"/>
    </location>
</feature>
<dbReference type="FunCoup" id="H3BEV3">
    <property type="interactions" value="17"/>
</dbReference>
<dbReference type="InParanoid" id="H3BEV3"/>
<dbReference type="OMA" id="FKNCWSC"/>
<dbReference type="PANTHER" id="PTHR36469:SF1">
    <property type="entry name" value="DISTAL MEMBRANE-ARM ASSEMBLY COMPLEX PROTEIN 1"/>
    <property type="match status" value="1"/>
</dbReference>
<evidence type="ECO:0000259" key="3">
    <source>
        <dbReference type="Pfam" id="PF15055"/>
    </source>
</evidence>
<dbReference type="Proteomes" id="UP000008672">
    <property type="component" value="Unassembled WGS sequence"/>
</dbReference>
<reference evidence="4" key="2">
    <citation type="submission" date="2025-08" db="UniProtKB">
        <authorList>
            <consortium name="Ensembl"/>
        </authorList>
    </citation>
    <scope>IDENTIFICATION</scope>
</reference>
<keyword evidence="2" id="KW-0812">Transmembrane</keyword>
<evidence type="ECO:0000256" key="1">
    <source>
        <dbReference type="SAM" id="MobiDB-lite"/>
    </source>
</evidence>
<reference evidence="4" key="3">
    <citation type="submission" date="2025-09" db="UniProtKB">
        <authorList>
            <consortium name="Ensembl"/>
        </authorList>
    </citation>
    <scope>IDENTIFICATION</scope>
</reference>
<dbReference type="eggNOG" id="ENOG502S9M0">
    <property type="taxonomic scope" value="Eukaryota"/>
</dbReference>
<dbReference type="Pfam" id="PF15055">
    <property type="entry name" value="DMAC1_Dmo2"/>
    <property type="match status" value="1"/>
</dbReference>
<feature type="transmembrane region" description="Helical" evidence="2">
    <location>
        <begin position="68"/>
        <end position="89"/>
    </location>
</feature>
<dbReference type="HOGENOM" id="CLU_171933_0_0_1"/>
<dbReference type="EMBL" id="AFYH01015985">
    <property type="status" value="NOT_ANNOTATED_CDS"/>
    <property type="molecule type" value="Genomic_DNA"/>
</dbReference>
<dbReference type="AlphaFoldDB" id="H3BEV3"/>
<keyword evidence="5" id="KW-1185">Reference proteome</keyword>
<sequence>PNLKQPPGVPLPPRIKQMPEGVESPRSRPLFNNCWGCRVLTGSGVIAAGAYVFQAARRTMRRGGPTSMGTVAQVTFAVCLASWGIVILTDPVGKFDQKK</sequence>
<dbReference type="Bgee" id="ENSLACG00000017951">
    <property type="expression patterns" value="Expressed in muscle tissue and 6 other cell types or tissues"/>
</dbReference>
<dbReference type="PANTHER" id="PTHR36469">
    <property type="entry name" value="DISTAL MEMBRANE-ARM ASSEMBLY COMPLEX PROTEIN 1"/>
    <property type="match status" value="1"/>
</dbReference>